<dbReference type="RefSeq" id="WP_121688858.1">
    <property type="nucleotide sequence ID" value="NZ_RCUY01000009.1"/>
</dbReference>
<dbReference type="PROSITE" id="PS00211">
    <property type="entry name" value="ABC_TRANSPORTER_1"/>
    <property type="match status" value="1"/>
</dbReference>
<evidence type="ECO:0000313" key="7">
    <source>
        <dbReference type="Proteomes" id="UP000269438"/>
    </source>
</evidence>
<organism evidence="6 7">
    <name type="scientific">Mycetocola lacteus</name>
    <dbReference type="NCBI Taxonomy" id="76637"/>
    <lineage>
        <taxon>Bacteria</taxon>
        <taxon>Bacillati</taxon>
        <taxon>Actinomycetota</taxon>
        <taxon>Actinomycetes</taxon>
        <taxon>Micrococcales</taxon>
        <taxon>Microbacteriaceae</taxon>
        <taxon>Mycetocola</taxon>
    </lineage>
</organism>
<dbReference type="OrthoDB" id="8773773at2"/>
<evidence type="ECO:0000256" key="3">
    <source>
        <dbReference type="ARBA" id="ARBA00022741"/>
    </source>
</evidence>
<gene>
    <name evidence="6" type="ORF">D9V34_11100</name>
</gene>
<evidence type="ECO:0000256" key="2">
    <source>
        <dbReference type="ARBA" id="ARBA00022448"/>
    </source>
</evidence>
<dbReference type="EMBL" id="RCUY01000009">
    <property type="protein sequence ID" value="RLP82327.1"/>
    <property type="molecule type" value="Genomic_DNA"/>
</dbReference>
<keyword evidence="4 6" id="KW-0067">ATP-binding</keyword>
<dbReference type="Proteomes" id="UP000269438">
    <property type="component" value="Unassembled WGS sequence"/>
</dbReference>
<protein>
    <submittedName>
        <fullName evidence="6">ABC transporter ATP-binding protein</fullName>
    </submittedName>
</protein>
<comment type="similarity">
    <text evidence="1">Belongs to the ABC transporter superfamily.</text>
</comment>
<name>A0A3L7APQ1_9MICO</name>
<keyword evidence="7" id="KW-1185">Reference proteome</keyword>
<dbReference type="InterPro" id="IPR003593">
    <property type="entry name" value="AAA+_ATPase"/>
</dbReference>
<comment type="caution">
    <text evidence="6">The sequence shown here is derived from an EMBL/GenBank/DDBJ whole genome shotgun (WGS) entry which is preliminary data.</text>
</comment>
<keyword evidence="3" id="KW-0547">Nucleotide-binding</keyword>
<sequence length="214" mass="23955">MIITVTELAKRFRGQALYERVNLEIRPGIIHALVGPNGSGKSVLLRLLCGLLKPDSGEVVIDPQFLDRRRVFPDRFGVLIDRPGALPHLSGIANLTALARIRHRIGNAELAALMRSFGLDPENSRRVRHYSLGMKQKLALCQAFMEDPRVLILDEPFNALDEISAQNLRERLRGLAADGVTIVFTSHDPRDVELLAQRIFVIEDTRVVERSPVP</sequence>
<evidence type="ECO:0000313" key="6">
    <source>
        <dbReference type="EMBL" id="RLP82327.1"/>
    </source>
</evidence>
<dbReference type="InterPro" id="IPR017871">
    <property type="entry name" value="ABC_transporter-like_CS"/>
</dbReference>
<accession>A0A3L7APQ1</accession>
<feature type="domain" description="ABC transporter" evidence="5">
    <location>
        <begin position="3"/>
        <end position="213"/>
    </location>
</feature>
<dbReference type="InterPro" id="IPR003439">
    <property type="entry name" value="ABC_transporter-like_ATP-bd"/>
</dbReference>
<dbReference type="InterPro" id="IPR027417">
    <property type="entry name" value="P-loop_NTPase"/>
</dbReference>
<dbReference type="GO" id="GO:0005524">
    <property type="term" value="F:ATP binding"/>
    <property type="evidence" value="ECO:0007669"/>
    <property type="project" value="UniProtKB-KW"/>
</dbReference>
<dbReference type="Gene3D" id="3.40.50.300">
    <property type="entry name" value="P-loop containing nucleotide triphosphate hydrolases"/>
    <property type="match status" value="1"/>
</dbReference>
<dbReference type="PROSITE" id="PS50893">
    <property type="entry name" value="ABC_TRANSPORTER_2"/>
    <property type="match status" value="1"/>
</dbReference>
<evidence type="ECO:0000256" key="1">
    <source>
        <dbReference type="ARBA" id="ARBA00005417"/>
    </source>
</evidence>
<dbReference type="Pfam" id="PF00005">
    <property type="entry name" value="ABC_tran"/>
    <property type="match status" value="1"/>
</dbReference>
<evidence type="ECO:0000256" key="4">
    <source>
        <dbReference type="ARBA" id="ARBA00022840"/>
    </source>
</evidence>
<dbReference type="AlphaFoldDB" id="A0A3L7APQ1"/>
<dbReference type="PANTHER" id="PTHR43335:SF4">
    <property type="entry name" value="ABC TRANSPORTER, ATP-BINDING PROTEIN"/>
    <property type="match status" value="1"/>
</dbReference>
<dbReference type="SUPFAM" id="SSF52540">
    <property type="entry name" value="P-loop containing nucleoside triphosphate hydrolases"/>
    <property type="match status" value="1"/>
</dbReference>
<reference evidence="6 7" key="1">
    <citation type="submission" date="2018-10" db="EMBL/GenBank/DDBJ databases">
        <authorList>
            <person name="Li J."/>
        </authorList>
    </citation>
    <scope>NUCLEOTIDE SEQUENCE [LARGE SCALE GENOMIC DNA]</scope>
    <source>
        <strain evidence="6 7">JCM 11654</strain>
    </source>
</reference>
<dbReference type="SMART" id="SM00382">
    <property type="entry name" value="AAA"/>
    <property type="match status" value="1"/>
</dbReference>
<dbReference type="GO" id="GO:0016887">
    <property type="term" value="F:ATP hydrolysis activity"/>
    <property type="evidence" value="ECO:0007669"/>
    <property type="project" value="InterPro"/>
</dbReference>
<dbReference type="PANTHER" id="PTHR43335">
    <property type="entry name" value="ABC TRANSPORTER, ATP-BINDING PROTEIN"/>
    <property type="match status" value="1"/>
</dbReference>
<evidence type="ECO:0000259" key="5">
    <source>
        <dbReference type="PROSITE" id="PS50893"/>
    </source>
</evidence>
<keyword evidence="2" id="KW-0813">Transport</keyword>
<proteinExistence type="inferred from homology"/>